<dbReference type="GeneID" id="116285820"/>
<accession>A0ABM5CEL1</accession>
<sequence>MFPLCFGAMPQDPLPVKSSRFCTARSRLQGRCWGTCLWMRAAWPLMVTPVVSGFYTVRPQEGPLLLFSSQAVPEQAAGLDWTEPQTGFGQLLAESTRAWGAQPSGRAWSCPRARANADARLPATLGEKAELVHYEVRLQILGQAFTEALKDKTSPKSQELRGMLTRWARWRWGSKEQ</sequence>
<protein>
    <submittedName>
        <fullName evidence="2">Uncharacterized protein</fullName>
    </submittedName>
</protein>
<keyword evidence="1" id="KW-1185">Reference proteome</keyword>
<organism evidence="1 2">
    <name type="scientific">Vicugna pacos</name>
    <name type="common">Alpaca</name>
    <name type="synonym">Lama pacos</name>
    <dbReference type="NCBI Taxonomy" id="30538"/>
    <lineage>
        <taxon>Eukaryota</taxon>
        <taxon>Metazoa</taxon>
        <taxon>Chordata</taxon>
        <taxon>Craniata</taxon>
        <taxon>Vertebrata</taxon>
        <taxon>Euteleostomi</taxon>
        <taxon>Mammalia</taxon>
        <taxon>Eutheria</taxon>
        <taxon>Laurasiatheria</taxon>
        <taxon>Artiodactyla</taxon>
        <taxon>Tylopoda</taxon>
        <taxon>Camelidae</taxon>
        <taxon>Vicugna</taxon>
    </lineage>
</organism>
<proteinExistence type="predicted"/>
<gene>
    <name evidence="2" type="primary">LOC116285820</name>
</gene>
<name>A0ABM5CEL1_VICPA</name>
<evidence type="ECO:0000313" key="2">
    <source>
        <dbReference type="RefSeq" id="XP_072807092.1"/>
    </source>
</evidence>
<reference evidence="2" key="1">
    <citation type="submission" date="2025-08" db="UniProtKB">
        <authorList>
            <consortium name="RefSeq"/>
        </authorList>
    </citation>
    <scope>IDENTIFICATION</scope>
</reference>
<evidence type="ECO:0000313" key="1">
    <source>
        <dbReference type="Proteomes" id="UP001652581"/>
    </source>
</evidence>
<dbReference type="Proteomes" id="UP001652581">
    <property type="component" value="Chromosome 27"/>
</dbReference>
<dbReference type="RefSeq" id="XP_072807092.1">
    <property type="nucleotide sequence ID" value="XM_072950991.1"/>
</dbReference>